<feature type="domain" description="PRANC" evidence="2">
    <location>
        <begin position="578"/>
        <end position="659"/>
    </location>
</feature>
<name>A0A1C9KCK7_9POXV</name>
<dbReference type="Gene3D" id="1.25.40.20">
    <property type="entry name" value="Ankyrin repeat-containing domain"/>
    <property type="match status" value="2"/>
</dbReference>
<dbReference type="GeneID" id="29064150"/>
<dbReference type="InterPro" id="IPR002110">
    <property type="entry name" value="Ankyrin_rpt"/>
</dbReference>
<evidence type="ECO:0000313" key="4">
    <source>
        <dbReference type="Proteomes" id="UP000203649"/>
    </source>
</evidence>
<dbReference type="InterPro" id="IPR018272">
    <property type="entry name" value="PRANC_domain"/>
</dbReference>
<dbReference type="InterPro" id="IPR036770">
    <property type="entry name" value="Ankyrin_rpt-contain_sf"/>
</dbReference>
<dbReference type="Pfam" id="PF12796">
    <property type="entry name" value="Ank_2"/>
    <property type="match status" value="1"/>
</dbReference>
<accession>A0A1C9KCK7</accession>
<reference evidence="3 4" key="1">
    <citation type="journal article" date="2016" name="Virus Genes">
        <title>The genomes of three North American orthopoxviruses.</title>
        <authorList>
            <person name="Smithson C."/>
            <person name="Tang N."/>
            <person name="Sammons S."/>
            <person name="Frace M."/>
            <person name="Batra D."/>
            <person name="Li Y."/>
            <person name="Emerson G.L."/>
            <person name="Carroll D.S."/>
            <person name="Upton C."/>
        </authorList>
    </citation>
    <scope>NUCLEOTIDE SEQUENCE [LARGE SCALE GENOMIC DNA]</scope>
    <source>
        <strain evidence="3 4">CA</strain>
    </source>
</reference>
<evidence type="ECO:0000256" key="1">
    <source>
        <dbReference type="PROSITE-ProRule" id="PRU00023"/>
    </source>
</evidence>
<dbReference type="SMART" id="SM00248">
    <property type="entry name" value="ANK"/>
    <property type="match status" value="9"/>
</dbReference>
<dbReference type="SUPFAM" id="SSF48403">
    <property type="entry name" value="Ankyrin repeat"/>
    <property type="match status" value="1"/>
</dbReference>
<dbReference type="Proteomes" id="UP000203649">
    <property type="component" value="Segment"/>
</dbReference>
<dbReference type="EMBL" id="KU749311">
    <property type="protein sequence ID" value="AOP31893.1"/>
    <property type="molecule type" value="Genomic_DNA"/>
</dbReference>
<feature type="repeat" description="ANK" evidence="1">
    <location>
        <begin position="452"/>
        <end position="484"/>
    </location>
</feature>
<dbReference type="PANTHER" id="PTHR24118">
    <property type="entry name" value="POTE ANKYRIN DOMAIN"/>
    <property type="match status" value="1"/>
</dbReference>
<dbReference type="PROSITE" id="PS50088">
    <property type="entry name" value="ANK_REPEAT"/>
    <property type="match status" value="1"/>
</dbReference>
<keyword evidence="4" id="KW-1185">Reference proteome</keyword>
<organism evidence="3 4">
    <name type="scientific">Volepox virus</name>
    <dbReference type="NCBI Taxonomy" id="28874"/>
    <lineage>
        <taxon>Viruses</taxon>
        <taxon>Varidnaviria</taxon>
        <taxon>Bamfordvirae</taxon>
        <taxon>Nucleocytoviricota</taxon>
        <taxon>Pokkesviricetes</taxon>
        <taxon>Chitovirales</taxon>
        <taxon>Poxviridae</taxon>
        <taxon>Chordopoxvirinae</taxon>
        <taxon>Orthopoxvirus</taxon>
        <taxon>Orthopoxvirus volepox</taxon>
    </lineage>
</organism>
<gene>
    <name evidence="3" type="ORF">VPXV-CA-203</name>
</gene>
<dbReference type="Pfam" id="PF09372">
    <property type="entry name" value="PRANC"/>
    <property type="match status" value="1"/>
</dbReference>
<evidence type="ECO:0000259" key="2">
    <source>
        <dbReference type="Pfam" id="PF09372"/>
    </source>
</evidence>
<evidence type="ECO:0000313" key="3">
    <source>
        <dbReference type="EMBL" id="AOP31893.1"/>
    </source>
</evidence>
<protein>
    <submittedName>
        <fullName evidence="3">Ankyrin</fullName>
    </submittedName>
</protein>
<dbReference type="Pfam" id="PF00023">
    <property type="entry name" value="Ank"/>
    <property type="match status" value="1"/>
</dbReference>
<sequence>MNTRVCDSILHRLQNEDMSSKEIESIIGCVNISDHTDKFGNNALHCYVSNKCDTDVSIVRLLLSYGVNRLCRNKNGVTPLGVYSEHRCVKTQIVNLLISSYTDRDRLESNINDFNLCSYISSDSIDVFLLKYLIIDKRICPHTRIINNLGLVDVYVMIPNPRPDVLRVLLSAISYNTDYLFCRCTNENYKYKNALHYYILSHTKSLSKDIIKCLIYNGISTNVEDEHKCLPIQYYWSYSVIDIEIVKLLIKDVNTCRVVDDNSQPYIRGVLADYLNKRFRGSTYNVDMNIVRLLIESTYDLVNIVYSITSYDYREYNYDVINRVLKGFSYDNKIIQTMLMHYLRYSDNICIQILQHMLDNGAKMDVMINENYPLHEYFINDRPLKDVNIVRFIIENGGHVAINQLSDNGSSCIHIMVTSRFNNSYHTYENIMIDIMRVLIKYIDDIDMINKNKKTILYYAVEYHNIELVKWLLDNGANINNTSCSVINIAIKNSSFKKENMMYMINLLLSYHPSIESMINAFSKDIYYLRSSPLLACIRYSLILDIDFPSKIQYDITRRRELKRYKIDINRMKNENISGVSMFDIFFKRSRYFRLRYAKNQKFLNFASKVKWYKEELTSIIAETIKNSDWVDDLVDDINDDNNAFSRLPIEIQYKILHYSLTLK</sequence>
<dbReference type="RefSeq" id="YP_009281951.1">
    <property type="nucleotide sequence ID" value="NC_031033.1"/>
</dbReference>
<dbReference type="PROSITE" id="PS50297">
    <property type="entry name" value="ANK_REP_REGION"/>
    <property type="match status" value="1"/>
</dbReference>
<dbReference type="KEGG" id="vg:29064150"/>
<proteinExistence type="predicted"/>
<dbReference type="PANTHER" id="PTHR24118:SF99">
    <property type="entry name" value="POTE ANKYRIN DOMAIN FAMILY MEMBER 3C-RELATED"/>
    <property type="match status" value="1"/>
</dbReference>
<keyword evidence="1" id="KW-0040">ANK repeat</keyword>